<keyword evidence="1" id="KW-1133">Transmembrane helix</keyword>
<reference evidence="2 3" key="1">
    <citation type="submission" date="2015-01" db="EMBL/GenBank/DDBJ databases">
        <title>Genome Sequencing of Rickettsiales.</title>
        <authorList>
            <person name="Daugherty S.C."/>
            <person name="Su Q."/>
            <person name="Abolude K."/>
            <person name="Beier-Sexton M."/>
            <person name="Carlyon J.A."/>
            <person name="Carter R."/>
            <person name="Day N.P."/>
            <person name="Dumler S.J."/>
            <person name="Dyachenko V."/>
            <person name="Godinez A."/>
            <person name="Kurtti T.J."/>
            <person name="Lichay M."/>
            <person name="Mullins K.E."/>
            <person name="Ott S."/>
            <person name="Pappas-Brown V."/>
            <person name="Paris D.H."/>
            <person name="Patel P."/>
            <person name="Richards A.L."/>
            <person name="Sadzewicz L."/>
            <person name="Sears K."/>
            <person name="Seidman D."/>
            <person name="Sengamalay N."/>
            <person name="Stenos J."/>
            <person name="Tallon L.J."/>
            <person name="Vincent G."/>
            <person name="Fraser C.M."/>
            <person name="Munderloh U."/>
            <person name="Dunning-Hotopp J.C."/>
        </authorList>
    </citation>
    <scope>NUCLEOTIDE SEQUENCE [LARGE SCALE GENOMIC DNA]</scope>
    <source>
        <strain evidence="2 3">ApNP</strain>
    </source>
</reference>
<evidence type="ECO:0000256" key="1">
    <source>
        <dbReference type="SAM" id="Phobius"/>
    </source>
</evidence>
<gene>
    <name evidence="2" type="ORF">APHNP_0165</name>
</gene>
<name>A0A0F3NHH4_ANAPH</name>
<evidence type="ECO:0000313" key="2">
    <source>
        <dbReference type="EMBL" id="KJV67528.1"/>
    </source>
</evidence>
<keyword evidence="1" id="KW-0812">Transmembrane</keyword>
<comment type="caution">
    <text evidence="2">The sequence shown here is derived from an EMBL/GenBank/DDBJ whole genome shotgun (WGS) entry which is preliminary data.</text>
</comment>
<accession>A0A0F3NHH4</accession>
<dbReference type="PATRIC" id="fig|1359153.3.peg.173"/>
<proteinExistence type="predicted"/>
<dbReference type="AlphaFoldDB" id="A0A0F3NHH4"/>
<evidence type="ECO:0000313" key="3">
    <source>
        <dbReference type="Proteomes" id="UP000033385"/>
    </source>
</evidence>
<protein>
    <submittedName>
        <fullName evidence="2">Uncharacterized protein</fullName>
    </submittedName>
</protein>
<keyword evidence="1" id="KW-0472">Membrane</keyword>
<organism evidence="2 3">
    <name type="scientific">Anaplasma phagocytophilum str. ApNP</name>
    <dbReference type="NCBI Taxonomy" id="1359153"/>
    <lineage>
        <taxon>Bacteria</taxon>
        <taxon>Pseudomonadati</taxon>
        <taxon>Pseudomonadota</taxon>
        <taxon>Alphaproteobacteria</taxon>
        <taxon>Rickettsiales</taxon>
        <taxon>Anaplasmataceae</taxon>
        <taxon>Anaplasma</taxon>
        <taxon>phagocytophilum group</taxon>
    </lineage>
</organism>
<feature type="transmembrane region" description="Helical" evidence="1">
    <location>
        <begin position="6"/>
        <end position="28"/>
    </location>
</feature>
<sequence>MLCRSLHILLNSFVLVVLPLPVGFGLCIDGVGLFDRIVSVSLWVISMAKGGKVAKTASKNNPLQRKKGITAKLYNGKQVKPVKYVNRDKGQVFMAAQFDDESLVKGANGVPLEWSSI</sequence>
<dbReference type="EMBL" id="LANW01000001">
    <property type="protein sequence ID" value="KJV67528.1"/>
    <property type="molecule type" value="Genomic_DNA"/>
</dbReference>
<dbReference type="Proteomes" id="UP000033385">
    <property type="component" value="Unassembled WGS sequence"/>
</dbReference>